<sequence>MYEKQAILASYLSIAAKMNNCFLENDELPILHKLIIVILINIGRLSDY</sequence>
<evidence type="ECO:0000313" key="2">
    <source>
        <dbReference type="Proteomes" id="UP000003729"/>
    </source>
</evidence>
<reference evidence="1 2" key="1">
    <citation type="submission" date="2008-10" db="EMBL/GenBank/DDBJ databases">
        <title>Draft genome sequence of Providencia alcalifaciens (DSM 30120).</title>
        <authorList>
            <person name="Sudarsanam P."/>
            <person name="Ley R."/>
            <person name="Guruge J."/>
            <person name="Turnbaugh P.J."/>
            <person name="Mahowald M."/>
            <person name="Liep D."/>
            <person name="Gordon J."/>
        </authorList>
    </citation>
    <scope>NUCLEOTIDE SEQUENCE [LARGE SCALE GENOMIC DNA]</scope>
    <source>
        <strain evidence="1 2">DSM 30120</strain>
    </source>
</reference>
<name>B6XF53_9GAMM</name>
<organism evidence="1 2">
    <name type="scientific">Providencia alcalifaciens DSM 30120</name>
    <dbReference type="NCBI Taxonomy" id="520999"/>
    <lineage>
        <taxon>Bacteria</taxon>
        <taxon>Pseudomonadati</taxon>
        <taxon>Pseudomonadota</taxon>
        <taxon>Gammaproteobacteria</taxon>
        <taxon>Enterobacterales</taxon>
        <taxon>Morganellaceae</taxon>
        <taxon>Providencia</taxon>
    </lineage>
</organism>
<gene>
    <name evidence="1" type="ORF">PROVALCAL_01985</name>
</gene>
<comment type="caution">
    <text evidence="1">The sequence shown here is derived from an EMBL/GenBank/DDBJ whole genome shotgun (WGS) entry which is preliminary data.</text>
</comment>
<dbReference type="EMBL" id="ABXW01000046">
    <property type="protein sequence ID" value="EEB46141.1"/>
    <property type="molecule type" value="Genomic_DNA"/>
</dbReference>
<protein>
    <submittedName>
        <fullName evidence="1">Uncharacterized protein</fullName>
    </submittedName>
</protein>
<proteinExistence type="predicted"/>
<reference evidence="1 2" key="2">
    <citation type="submission" date="2008-10" db="EMBL/GenBank/DDBJ databases">
        <authorList>
            <person name="Fulton L."/>
            <person name="Clifton S."/>
            <person name="Fulton B."/>
            <person name="Xu J."/>
            <person name="Minx P."/>
            <person name="Pepin K.H."/>
            <person name="Johnson M."/>
            <person name="Bhonagiri V."/>
            <person name="Nash W.E."/>
            <person name="Mardis E.R."/>
            <person name="Wilson R.K."/>
        </authorList>
    </citation>
    <scope>NUCLEOTIDE SEQUENCE [LARGE SCALE GENOMIC DNA]</scope>
    <source>
        <strain evidence="1 2">DSM 30120</strain>
    </source>
</reference>
<dbReference type="Proteomes" id="UP000003729">
    <property type="component" value="Unassembled WGS sequence"/>
</dbReference>
<dbReference type="AlphaFoldDB" id="B6XF53"/>
<accession>B6XF53</accession>
<evidence type="ECO:0000313" key="1">
    <source>
        <dbReference type="EMBL" id="EEB46141.1"/>
    </source>
</evidence>